<accession>A0ABU3QYA6</accession>
<sequence length="170" mass="19505">MKIYIKNMVCHRCCLAVAEVLKTLELAYLSIDLGVIDFADYQGDKLSDANHTLLLQALENLGFAILSDNKSKIIEQIKRLCLLHLQQQTQTEKQTLSQFIHTGIQRDYNYLSQLFSSVEGITIEGYFISLRVEKVKEMLFYEELSLSEIAYKLGYSSVAHLCGQFKKQRV</sequence>
<dbReference type="EMBL" id="JAWCUA010000003">
    <property type="protein sequence ID" value="MDU0112411.1"/>
    <property type="molecule type" value="Genomic_DNA"/>
</dbReference>
<gene>
    <name evidence="5" type="ORF">RT723_05230</name>
</gene>
<keyword evidence="2" id="KW-0238">DNA-binding</keyword>
<evidence type="ECO:0000256" key="3">
    <source>
        <dbReference type="ARBA" id="ARBA00023163"/>
    </source>
</evidence>
<dbReference type="PANTHER" id="PTHR43280">
    <property type="entry name" value="ARAC-FAMILY TRANSCRIPTIONAL REGULATOR"/>
    <property type="match status" value="1"/>
</dbReference>
<keyword evidence="1" id="KW-0805">Transcription regulation</keyword>
<comment type="caution">
    <text evidence="5">The sequence shown here is derived from an EMBL/GenBank/DDBJ whole genome shotgun (WGS) entry which is preliminary data.</text>
</comment>
<name>A0ABU3QYA6_9GAMM</name>
<dbReference type="Pfam" id="PF12833">
    <property type="entry name" value="HTH_18"/>
    <property type="match status" value="1"/>
</dbReference>
<reference evidence="5 6" key="1">
    <citation type="submission" date="2023-10" db="EMBL/GenBank/DDBJ databases">
        <title>Psychrosphaera aquimaarina strain SW33 isolated from seawater.</title>
        <authorList>
            <person name="Bayburt H."/>
            <person name="Kim J.M."/>
            <person name="Choi B.J."/>
            <person name="Jeon C.O."/>
        </authorList>
    </citation>
    <scope>NUCLEOTIDE SEQUENCE [LARGE SCALE GENOMIC DNA]</scope>
    <source>
        <strain evidence="5 6">KCTC 52743</strain>
    </source>
</reference>
<dbReference type="RefSeq" id="WP_315946146.1">
    <property type="nucleotide sequence ID" value="NZ_JAWCUA010000003.1"/>
</dbReference>
<evidence type="ECO:0000313" key="5">
    <source>
        <dbReference type="EMBL" id="MDU0112411.1"/>
    </source>
</evidence>
<protein>
    <submittedName>
        <fullName evidence="5">Helix-turn-helix domain-containing protein</fullName>
    </submittedName>
</protein>
<organism evidence="5 6">
    <name type="scientific">Psychrosphaera aquimarina</name>
    <dbReference type="NCBI Taxonomy" id="2044854"/>
    <lineage>
        <taxon>Bacteria</taxon>
        <taxon>Pseudomonadati</taxon>
        <taxon>Pseudomonadota</taxon>
        <taxon>Gammaproteobacteria</taxon>
        <taxon>Alteromonadales</taxon>
        <taxon>Pseudoalteromonadaceae</taxon>
        <taxon>Psychrosphaera</taxon>
    </lineage>
</organism>
<dbReference type="PROSITE" id="PS01124">
    <property type="entry name" value="HTH_ARAC_FAMILY_2"/>
    <property type="match status" value="1"/>
</dbReference>
<proteinExistence type="predicted"/>
<dbReference type="SMART" id="SM00342">
    <property type="entry name" value="HTH_ARAC"/>
    <property type="match status" value="1"/>
</dbReference>
<evidence type="ECO:0000259" key="4">
    <source>
        <dbReference type="PROSITE" id="PS01124"/>
    </source>
</evidence>
<dbReference type="Proteomes" id="UP001257914">
    <property type="component" value="Unassembled WGS sequence"/>
</dbReference>
<feature type="domain" description="HTH araC/xylS-type" evidence="4">
    <location>
        <begin position="110"/>
        <end position="170"/>
    </location>
</feature>
<evidence type="ECO:0000256" key="1">
    <source>
        <dbReference type="ARBA" id="ARBA00023015"/>
    </source>
</evidence>
<keyword evidence="6" id="KW-1185">Reference proteome</keyword>
<dbReference type="Gene3D" id="1.10.10.60">
    <property type="entry name" value="Homeodomain-like"/>
    <property type="match status" value="1"/>
</dbReference>
<dbReference type="InterPro" id="IPR009057">
    <property type="entry name" value="Homeodomain-like_sf"/>
</dbReference>
<dbReference type="InterPro" id="IPR018060">
    <property type="entry name" value="HTH_AraC"/>
</dbReference>
<evidence type="ECO:0000256" key="2">
    <source>
        <dbReference type="ARBA" id="ARBA00023125"/>
    </source>
</evidence>
<keyword evidence="3" id="KW-0804">Transcription</keyword>
<dbReference type="PANTHER" id="PTHR43280:SF10">
    <property type="entry name" value="REGULATORY PROTEIN POCR"/>
    <property type="match status" value="1"/>
</dbReference>
<evidence type="ECO:0000313" key="6">
    <source>
        <dbReference type="Proteomes" id="UP001257914"/>
    </source>
</evidence>
<dbReference type="SUPFAM" id="SSF46689">
    <property type="entry name" value="Homeodomain-like"/>
    <property type="match status" value="1"/>
</dbReference>